<protein>
    <submittedName>
        <fullName evidence="7">Transcription factor B3-Domain family</fullName>
    </submittedName>
</protein>
<comment type="subcellular location">
    <subcellularLocation>
        <location evidence="1">Nucleus</location>
    </subcellularLocation>
</comment>
<evidence type="ECO:0000256" key="5">
    <source>
        <dbReference type="ARBA" id="ARBA00023242"/>
    </source>
</evidence>
<keyword evidence="5" id="KW-0539">Nucleus</keyword>
<organism evidence="7 8">
    <name type="scientific">Helianthus annuus</name>
    <name type="common">Common sunflower</name>
    <dbReference type="NCBI Taxonomy" id="4232"/>
    <lineage>
        <taxon>Eukaryota</taxon>
        <taxon>Viridiplantae</taxon>
        <taxon>Streptophyta</taxon>
        <taxon>Embryophyta</taxon>
        <taxon>Tracheophyta</taxon>
        <taxon>Spermatophyta</taxon>
        <taxon>Magnoliopsida</taxon>
        <taxon>eudicotyledons</taxon>
        <taxon>Gunneridae</taxon>
        <taxon>Pentapetalae</taxon>
        <taxon>asterids</taxon>
        <taxon>campanulids</taxon>
        <taxon>Asterales</taxon>
        <taxon>Asteraceae</taxon>
        <taxon>Asteroideae</taxon>
        <taxon>Heliantheae alliance</taxon>
        <taxon>Heliantheae</taxon>
        <taxon>Helianthus</taxon>
    </lineage>
</organism>
<evidence type="ECO:0000256" key="6">
    <source>
        <dbReference type="SAM" id="MobiDB-lite"/>
    </source>
</evidence>
<evidence type="ECO:0000256" key="3">
    <source>
        <dbReference type="ARBA" id="ARBA00023125"/>
    </source>
</evidence>
<evidence type="ECO:0000256" key="4">
    <source>
        <dbReference type="ARBA" id="ARBA00023163"/>
    </source>
</evidence>
<dbReference type="GO" id="GO:0003677">
    <property type="term" value="F:DNA binding"/>
    <property type="evidence" value="ECO:0007669"/>
    <property type="project" value="UniProtKB-KW"/>
</dbReference>
<keyword evidence="8" id="KW-1185">Reference proteome</keyword>
<dbReference type="Pfam" id="PF03754">
    <property type="entry name" value="At2g31720-like"/>
    <property type="match status" value="1"/>
</dbReference>
<dbReference type="Gene3D" id="2.40.330.10">
    <property type="entry name" value="DNA-binding pseudobarrel domain"/>
    <property type="match status" value="1"/>
</dbReference>
<evidence type="ECO:0000256" key="1">
    <source>
        <dbReference type="ARBA" id="ARBA00004123"/>
    </source>
</evidence>
<name>A0A9K3JPK4_HELAN</name>
<dbReference type="PANTHER" id="PTHR31541">
    <property type="entry name" value="B3 DOMAIN PLANT PROTEIN-RELATED"/>
    <property type="match status" value="1"/>
</dbReference>
<keyword evidence="2" id="KW-0805">Transcription regulation</keyword>
<dbReference type="SUPFAM" id="SSF101936">
    <property type="entry name" value="DNA-binding pseudobarrel domain"/>
    <property type="match status" value="1"/>
</dbReference>
<dbReference type="PANTHER" id="PTHR31541:SF25">
    <property type="entry name" value="GAMMA-GLIADIN B"/>
    <property type="match status" value="1"/>
</dbReference>
<accession>A0A9K3JPK4</accession>
<keyword evidence="3" id="KW-0238">DNA-binding</keyword>
<comment type="caution">
    <text evidence="7">The sequence shown here is derived from an EMBL/GenBank/DDBJ whole genome shotgun (WGS) entry which is preliminary data.</text>
</comment>
<reference evidence="7" key="2">
    <citation type="submission" date="2020-06" db="EMBL/GenBank/DDBJ databases">
        <title>Helianthus annuus Genome sequencing and assembly Release 2.</title>
        <authorList>
            <person name="Gouzy J."/>
            <person name="Langlade N."/>
            <person name="Munos S."/>
        </authorList>
    </citation>
    <scope>NUCLEOTIDE SEQUENCE</scope>
    <source>
        <tissue evidence="7">Leaves</tissue>
    </source>
</reference>
<feature type="region of interest" description="Disordered" evidence="6">
    <location>
        <begin position="60"/>
        <end position="94"/>
    </location>
</feature>
<keyword evidence="4" id="KW-0804">Transcription</keyword>
<reference evidence="7" key="1">
    <citation type="journal article" date="2017" name="Nature">
        <title>The sunflower genome provides insights into oil metabolism, flowering and Asterid evolution.</title>
        <authorList>
            <person name="Badouin H."/>
            <person name="Gouzy J."/>
            <person name="Grassa C.J."/>
            <person name="Murat F."/>
            <person name="Staton S.E."/>
            <person name="Cottret L."/>
            <person name="Lelandais-Briere C."/>
            <person name="Owens G.L."/>
            <person name="Carrere S."/>
            <person name="Mayjonade B."/>
            <person name="Legrand L."/>
            <person name="Gill N."/>
            <person name="Kane N.C."/>
            <person name="Bowers J.E."/>
            <person name="Hubner S."/>
            <person name="Bellec A."/>
            <person name="Berard A."/>
            <person name="Berges H."/>
            <person name="Blanchet N."/>
            <person name="Boniface M.C."/>
            <person name="Brunel D."/>
            <person name="Catrice O."/>
            <person name="Chaidir N."/>
            <person name="Claudel C."/>
            <person name="Donnadieu C."/>
            <person name="Faraut T."/>
            <person name="Fievet G."/>
            <person name="Helmstetter N."/>
            <person name="King M."/>
            <person name="Knapp S.J."/>
            <person name="Lai Z."/>
            <person name="Le Paslier M.C."/>
            <person name="Lippi Y."/>
            <person name="Lorenzon L."/>
            <person name="Mandel J.R."/>
            <person name="Marage G."/>
            <person name="Marchand G."/>
            <person name="Marquand E."/>
            <person name="Bret-Mestries E."/>
            <person name="Morien E."/>
            <person name="Nambeesan S."/>
            <person name="Nguyen T."/>
            <person name="Pegot-Espagnet P."/>
            <person name="Pouilly N."/>
            <person name="Raftis F."/>
            <person name="Sallet E."/>
            <person name="Schiex T."/>
            <person name="Thomas J."/>
            <person name="Vandecasteele C."/>
            <person name="Vares D."/>
            <person name="Vear F."/>
            <person name="Vautrin S."/>
            <person name="Crespi M."/>
            <person name="Mangin B."/>
            <person name="Burke J.M."/>
            <person name="Salse J."/>
            <person name="Munos S."/>
            <person name="Vincourt P."/>
            <person name="Rieseberg L.H."/>
            <person name="Langlade N.B."/>
        </authorList>
    </citation>
    <scope>NUCLEOTIDE SEQUENCE</scope>
    <source>
        <tissue evidence="7">Leaves</tissue>
    </source>
</reference>
<evidence type="ECO:0000256" key="2">
    <source>
        <dbReference type="ARBA" id="ARBA00023015"/>
    </source>
</evidence>
<sequence>MESIRMGRMKIAKLLSLMGFHDDDPDATTQIMRQRLREIEERTTAANCSTTRKLKIKFGGKASVIQEDPTNHDTEPGSSSLPSENRDNDEDGVMELNNGDNMGTHSTSVPLENRNSDHTEIEDFIRSMGGSEVKLVIEKMLTKSDCEKSQGRLLIPTLQVKNHGFLWVDEEEKLGNKESISVEVFDPERRKLTLNLVQWQMTKKPYALITNWKKLVLTNGLKENMVIQVLSFRLDRKLCFAVVRV</sequence>
<dbReference type="Proteomes" id="UP000215914">
    <property type="component" value="Unassembled WGS sequence"/>
</dbReference>
<proteinExistence type="predicted"/>
<dbReference type="Gramene" id="mRNA:HanXRQr2_Chr02g0069631">
    <property type="protein sequence ID" value="CDS:HanXRQr2_Chr02g0069631.1"/>
    <property type="gene ID" value="HanXRQr2_Chr02g0069631"/>
</dbReference>
<gene>
    <name evidence="7" type="ORF">HanXRQr2_Chr02g0069631</name>
</gene>
<dbReference type="InterPro" id="IPR015300">
    <property type="entry name" value="DNA-bd_pseudobarrel_sf"/>
</dbReference>
<dbReference type="AlphaFoldDB" id="A0A9K3JPK4"/>
<dbReference type="InterPro" id="IPR003340">
    <property type="entry name" value="B3_DNA-bd"/>
</dbReference>
<evidence type="ECO:0000313" key="7">
    <source>
        <dbReference type="EMBL" id="KAF5818748.1"/>
    </source>
</evidence>
<dbReference type="InterPro" id="IPR005508">
    <property type="entry name" value="At2g31720-like"/>
</dbReference>
<dbReference type="EMBL" id="MNCJ02000317">
    <property type="protein sequence ID" value="KAF5818748.1"/>
    <property type="molecule type" value="Genomic_DNA"/>
</dbReference>
<dbReference type="CDD" id="cd10017">
    <property type="entry name" value="B3_DNA"/>
    <property type="match status" value="1"/>
</dbReference>
<evidence type="ECO:0000313" key="8">
    <source>
        <dbReference type="Proteomes" id="UP000215914"/>
    </source>
</evidence>
<dbReference type="GO" id="GO:0005634">
    <property type="term" value="C:nucleus"/>
    <property type="evidence" value="ECO:0007669"/>
    <property type="project" value="UniProtKB-SubCell"/>
</dbReference>